<dbReference type="InterPro" id="IPR002563">
    <property type="entry name" value="Flavin_Rdtase-like_dom"/>
</dbReference>
<evidence type="ECO:0000259" key="3">
    <source>
        <dbReference type="SMART" id="SM00903"/>
    </source>
</evidence>
<comment type="similarity">
    <text evidence="1">Belongs to the non-flavoprotein flavin reductase family.</text>
</comment>
<dbReference type="EMBL" id="FOEE01000011">
    <property type="protein sequence ID" value="SEP11816.1"/>
    <property type="molecule type" value="Genomic_DNA"/>
</dbReference>
<evidence type="ECO:0000313" key="5">
    <source>
        <dbReference type="Proteomes" id="UP000198960"/>
    </source>
</evidence>
<gene>
    <name evidence="4" type="ORF">SAMN05660991_03345</name>
</gene>
<reference evidence="5" key="1">
    <citation type="submission" date="2016-10" db="EMBL/GenBank/DDBJ databases">
        <authorList>
            <person name="Varghese N."/>
            <person name="Submissions S."/>
        </authorList>
    </citation>
    <scope>NUCLEOTIDE SEQUENCE [LARGE SCALE GENOMIC DNA]</scope>
    <source>
        <strain evidence="5">DSM 45413</strain>
    </source>
</reference>
<dbReference type="Pfam" id="PF01613">
    <property type="entry name" value="Flavin_Reduct"/>
    <property type="match status" value="1"/>
</dbReference>
<dbReference type="GO" id="GO:0042602">
    <property type="term" value="F:riboflavin reductase (NADPH) activity"/>
    <property type="evidence" value="ECO:0007669"/>
    <property type="project" value="TreeGrafter"/>
</dbReference>
<dbReference type="GO" id="GO:0010181">
    <property type="term" value="F:FMN binding"/>
    <property type="evidence" value="ECO:0007669"/>
    <property type="project" value="InterPro"/>
</dbReference>
<dbReference type="AlphaFoldDB" id="A0A1H8V8W5"/>
<sequence>MSSALPSPGDPAGAPVDPQVMRDVLGHFASGVIVVTAATEGGPIGFTCQSFSSLSLDPPLIALAPARTSRTWPRLRALGRFCVNVLAEDQHGLSTTFAGSAPDRFAGVAWRASRQGQPVLDGVVAWIDCALWAEYDGGDHTLVAGRVLDLGADPARRPLLFHRGGYGLLGGGTDLEV</sequence>
<dbReference type="RefSeq" id="WP_244524729.1">
    <property type="nucleotide sequence ID" value="NZ_FOEE01000011.1"/>
</dbReference>
<dbReference type="Proteomes" id="UP000198960">
    <property type="component" value="Unassembled WGS sequence"/>
</dbReference>
<accession>A0A1H8V8W5</accession>
<dbReference type="Gene3D" id="2.30.110.10">
    <property type="entry name" value="Electron Transport, Fmn-binding Protein, Chain A"/>
    <property type="match status" value="1"/>
</dbReference>
<proteinExistence type="inferred from homology"/>
<protein>
    <submittedName>
        <fullName evidence="4">NADH-FMN oxidoreductase RutF, flavin reductase (DIM6/NTAB) family</fullName>
    </submittedName>
</protein>
<dbReference type="PANTHER" id="PTHR30466">
    <property type="entry name" value="FLAVIN REDUCTASE"/>
    <property type="match status" value="1"/>
</dbReference>
<dbReference type="PANTHER" id="PTHR30466:SF11">
    <property type="entry name" value="FLAVIN-DEPENDENT MONOOXYGENASE, REDUCTASE SUBUNIT HSAB"/>
    <property type="match status" value="1"/>
</dbReference>
<evidence type="ECO:0000256" key="1">
    <source>
        <dbReference type="ARBA" id="ARBA00008898"/>
    </source>
</evidence>
<keyword evidence="2" id="KW-0560">Oxidoreductase</keyword>
<evidence type="ECO:0000313" key="4">
    <source>
        <dbReference type="EMBL" id="SEP11816.1"/>
    </source>
</evidence>
<dbReference type="SMART" id="SM00903">
    <property type="entry name" value="Flavin_Reduct"/>
    <property type="match status" value="1"/>
</dbReference>
<dbReference type="InterPro" id="IPR050268">
    <property type="entry name" value="NADH-dep_flavin_reductase"/>
</dbReference>
<dbReference type="SUPFAM" id="SSF50475">
    <property type="entry name" value="FMN-binding split barrel"/>
    <property type="match status" value="1"/>
</dbReference>
<feature type="domain" description="Flavin reductase like" evidence="3">
    <location>
        <begin position="25"/>
        <end position="168"/>
    </location>
</feature>
<name>A0A1H8V8W5_9ACTN</name>
<dbReference type="STRING" id="673521.SAMN05660991_03345"/>
<keyword evidence="5" id="KW-1185">Reference proteome</keyword>
<organism evidence="4 5">
    <name type="scientific">Trujillonella endophytica</name>
    <dbReference type="NCBI Taxonomy" id="673521"/>
    <lineage>
        <taxon>Bacteria</taxon>
        <taxon>Bacillati</taxon>
        <taxon>Actinomycetota</taxon>
        <taxon>Actinomycetes</taxon>
        <taxon>Geodermatophilales</taxon>
        <taxon>Geodermatophilaceae</taxon>
        <taxon>Trujillonella</taxon>
    </lineage>
</organism>
<dbReference type="InterPro" id="IPR012349">
    <property type="entry name" value="Split_barrel_FMN-bd"/>
</dbReference>
<evidence type="ECO:0000256" key="2">
    <source>
        <dbReference type="ARBA" id="ARBA00023002"/>
    </source>
</evidence>